<sequence length="113" mass="12911">MTINLDDRRQHSSSSRDFYSRYHRCGCILSLNTTLGSASQITHCEFKFHKVCARLMLRMFTASDNSLGFEAPKQPPYSPDLDPSDFNLFGLLNEALRGCRFDSDIDIRDAVQK</sequence>
<dbReference type="GO" id="GO:0003676">
    <property type="term" value="F:nucleic acid binding"/>
    <property type="evidence" value="ECO:0007669"/>
    <property type="project" value="InterPro"/>
</dbReference>
<evidence type="ECO:0000313" key="1">
    <source>
        <dbReference type="EMBL" id="GFY51110.1"/>
    </source>
</evidence>
<reference evidence="1" key="1">
    <citation type="submission" date="2020-08" db="EMBL/GenBank/DDBJ databases">
        <title>Multicomponent nature underlies the extraordinary mechanical properties of spider dragline silk.</title>
        <authorList>
            <person name="Kono N."/>
            <person name="Nakamura H."/>
            <person name="Mori M."/>
            <person name="Yoshida Y."/>
            <person name="Ohtoshi R."/>
            <person name="Malay A.D."/>
            <person name="Moran D.A.P."/>
            <person name="Tomita M."/>
            <person name="Numata K."/>
            <person name="Arakawa K."/>
        </authorList>
    </citation>
    <scope>NUCLEOTIDE SEQUENCE</scope>
</reference>
<proteinExistence type="predicted"/>
<dbReference type="InterPro" id="IPR036397">
    <property type="entry name" value="RNaseH_sf"/>
</dbReference>
<name>A0A8X6XCM0_9ARAC</name>
<organism evidence="1 2">
    <name type="scientific">Trichonephila inaurata madagascariensis</name>
    <dbReference type="NCBI Taxonomy" id="2747483"/>
    <lineage>
        <taxon>Eukaryota</taxon>
        <taxon>Metazoa</taxon>
        <taxon>Ecdysozoa</taxon>
        <taxon>Arthropoda</taxon>
        <taxon>Chelicerata</taxon>
        <taxon>Arachnida</taxon>
        <taxon>Araneae</taxon>
        <taxon>Araneomorphae</taxon>
        <taxon>Entelegynae</taxon>
        <taxon>Araneoidea</taxon>
        <taxon>Nephilidae</taxon>
        <taxon>Trichonephila</taxon>
        <taxon>Trichonephila inaurata</taxon>
    </lineage>
</organism>
<dbReference type="OrthoDB" id="6118231at2759"/>
<dbReference type="EMBL" id="BMAV01007901">
    <property type="protein sequence ID" value="GFY51110.1"/>
    <property type="molecule type" value="Genomic_DNA"/>
</dbReference>
<dbReference type="Proteomes" id="UP000886998">
    <property type="component" value="Unassembled WGS sequence"/>
</dbReference>
<dbReference type="AlphaFoldDB" id="A0A8X6XCM0"/>
<comment type="caution">
    <text evidence="1">The sequence shown here is derived from an EMBL/GenBank/DDBJ whole genome shotgun (WGS) entry which is preliminary data.</text>
</comment>
<keyword evidence="2" id="KW-1185">Reference proteome</keyword>
<accession>A0A8X6XCM0</accession>
<evidence type="ECO:0000313" key="2">
    <source>
        <dbReference type="Proteomes" id="UP000886998"/>
    </source>
</evidence>
<gene>
    <name evidence="1" type="ORF">TNIN_174911</name>
</gene>
<protein>
    <submittedName>
        <fullName evidence="1">Uncharacterized protein</fullName>
    </submittedName>
</protein>
<dbReference type="Gene3D" id="3.30.420.10">
    <property type="entry name" value="Ribonuclease H-like superfamily/Ribonuclease H"/>
    <property type="match status" value="1"/>
</dbReference>